<dbReference type="PRINTS" id="PR00032">
    <property type="entry name" value="HTHARAC"/>
</dbReference>
<accession>I4C0V7</accession>
<dbReference type="eggNOG" id="COG4977">
    <property type="taxonomic scope" value="Bacteria"/>
</dbReference>
<evidence type="ECO:0000256" key="2">
    <source>
        <dbReference type="ARBA" id="ARBA00023125"/>
    </source>
</evidence>
<keyword evidence="1" id="KW-0805">Transcription regulation</keyword>
<dbReference type="InterPro" id="IPR020449">
    <property type="entry name" value="Tscrpt_reg_AraC-type_HTH"/>
</dbReference>
<organism evidence="5 6">
    <name type="scientific">Desulfomonile tiedjei (strain ATCC 49306 / DSM 6799 / DCB-1)</name>
    <dbReference type="NCBI Taxonomy" id="706587"/>
    <lineage>
        <taxon>Bacteria</taxon>
        <taxon>Pseudomonadati</taxon>
        <taxon>Thermodesulfobacteriota</taxon>
        <taxon>Desulfomonilia</taxon>
        <taxon>Desulfomonilales</taxon>
        <taxon>Desulfomonilaceae</taxon>
        <taxon>Desulfomonile</taxon>
    </lineage>
</organism>
<dbReference type="PROSITE" id="PS00041">
    <property type="entry name" value="HTH_ARAC_FAMILY_1"/>
    <property type="match status" value="1"/>
</dbReference>
<evidence type="ECO:0000313" key="6">
    <source>
        <dbReference type="Proteomes" id="UP000006055"/>
    </source>
</evidence>
<dbReference type="AlphaFoldDB" id="I4C0V7"/>
<dbReference type="Proteomes" id="UP000006055">
    <property type="component" value="Chromosome"/>
</dbReference>
<reference evidence="6" key="1">
    <citation type="submission" date="2012-06" db="EMBL/GenBank/DDBJ databases">
        <title>Complete sequence of chromosome of Desulfomonile tiedjei DSM 6799.</title>
        <authorList>
            <person name="Lucas S."/>
            <person name="Copeland A."/>
            <person name="Lapidus A."/>
            <person name="Glavina del Rio T."/>
            <person name="Dalin E."/>
            <person name="Tice H."/>
            <person name="Bruce D."/>
            <person name="Goodwin L."/>
            <person name="Pitluck S."/>
            <person name="Peters L."/>
            <person name="Ovchinnikova G."/>
            <person name="Zeytun A."/>
            <person name="Lu M."/>
            <person name="Kyrpides N."/>
            <person name="Mavromatis K."/>
            <person name="Ivanova N."/>
            <person name="Brettin T."/>
            <person name="Detter J.C."/>
            <person name="Han C."/>
            <person name="Larimer F."/>
            <person name="Land M."/>
            <person name="Hauser L."/>
            <person name="Markowitz V."/>
            <person name="Cheng J.-F."/>
            <person name="Hugenholtz P."/>
            <person name="Woyke T."/>
            <person name="Wu D."/>
            <person name="Spring S."/>
            <person name="Schroeder M."/>
            <person name="Brambilla E."/>
            <person name="Klenk H.-P."/>
            <person name="Eisen J.A."/>
        </authorList>
    </citation>
    <scope>NUCLEOTIDE SEQUENCE [LARGE SCALE GENOMIC DNA]</scope>
    <source>
        <strain evidence="6">ATCC 49306 / DSM 6799 / DCB-1</strain>
    </source>
</reference>
<dbReference type="InterPro" id="IPR053142">
    <property type="entry name" value="PchR_regulatory_protein"/>
</dbReference>
<evidence type="ECO:0000313" key="5">
    <source>
        <dbReference type="EMBL" id="AFM23198.1"/>
    </source>
</evidence>
<dbReference type="SMART" id="SM00342">
    <property type="entry name" value="HTH_ARAC"/>
    <property type="match status" value="1"/>
</dbReference>
<dbReference type="SUPFAM" id="SSF46689">
    <property type="entry name" value="Homeodomain-like"/>
    <property type="match status" value="1"/>
</dbReference>
<sequence length="353" mass="39827">MGLNSRSLRFKMSFLDLIEFSQEAGWVDPQEMGALGRYRASIQHEQMWGISDGYILRPGLTISYVDLYLAKDTELSLQLSEPAVAFGSLIEASGTRGIIDGKGITAEARISSRINMVSVVQGKEWILRLAGGQRHRMFRIQITKQIIRELIGEYDEMIAGPLRHILSSSSSAHDCLQENLTATGEYLAYQILQCPLEGVARRLFMESKALEMIAYELEEFSGNVSGAKVIRNLQETERLYRAKSILEAEFVNPPALFQLSRRIGLNDFKLKAGFREVFGNTVFGYVRQLRMEKARALLEGSDLSVTQIALEVGYNSFGHFAAAFRKSFGIPPSQYRRTRNCREMPLPWLPPRA</sequence>
<dbReference type="PROSITE" id="PS01124">
    <property type="entry name" value="HTH_ARAC_FAMILY_2"/>
    <property type="match status" value="1"/>
</dbReference>
<keyword evidence="6" id="KW-1185">Reference proteome</keyword>
<dbReference type="HOGENOM" id="CLU_052345_4_1_7"/>
<dbReference type="InterPro" id="IPR018060">
    <property type="entry name" value="HTH_AraC"/>
</dbReference>
<keyword evidence="2 5" id="KW-0238">DNA-binding</keyword>
<evidence type="ECO:0000259" key="4">
    <source>
        <dbReference type="PROSITE" id="PS01124"/>
    </source>
</evidence>
<dbReference type="RefSeq" id="WP_014808357.1">
    <property type="nucleotide sequence ID" value="NC_018025.1"/>
</dbReference>
<dbReference type="STRING" id="706587.Desti_0463"/>
<dbReference type="Pfam" id="PF12833">
    <property type="entry name" value="HTH_18"/>
    <property type="match status" value="1"/>
</dbReference>
<dbReference type="PANTHER" id="PTHR47893">
    <property type="entry name" value="REGULATORY PROTEIN PCHR"/>
    <property type="match status" value="1"/>
</dbReference>
<dbReference type="KEGG" id="dti:Desti_0463"/>
<gene>
    <name evidence="5" type="ordered locus">Desti_0463</name>
</gene>
<dbReference type="InterPro" id="IPR009057">
    <property type="entry name" value="Homeodomain-like_sf"/>
</dbReference>
<evidence type="ECO:0000256" key="3">
    <source>
        <dbReference type="ARBA" id="ARBA00023163"/>
    </source>
</evidence>
<keyword evidence="3" id="KW-0804">Transcription</keyword>
<dbReference type="PANTHER" id="PTHR47893:SF1">
    <property type="entry name" value="REGULATORY PROTEIN PCHR"/>
    <property type="match status" value="1"/>
</dbReference>
<dbReference type="OrthoDB" id="9804543at2"/>
<dbReference type="EMBL" id="CP003360">
    <property type="protein sequence ID" value="AFM23198.1"/>
    <property type="molecule type" value="Genomic_DNA"/>
</dbReference>
<dbReference type="Gene3D" id="1.10.10.60">
    <property type="entry name" value="Homeodomain-like"/>
    <property type="match status" value="2"/>
</dbReference>
<feature type="domain" description="HTH araC/xylS-type" evidence="4">
    <location>
        <begin position="240"/>
        <end position="338"/>
    </location>
</feature>
<proteinExistence type="predicted"/>
<dbReference type="InterPro" id="IPR018062">
    <property type="entry name" value="HTH_AraC-typ_CS"/>
</dbReference>
<dbReference type="GO" id="GO:0003700">
    <property type="term" value="F:DNA-binding transcription factor activity"/>
    <property type="evidence" value="ECO:0007669"/>
    <property type="project" value="InterPro"/>
</dbReference>
<dbReference type="GO" id="GO:0043565">
    <property type="term" value="F:sequence-specific DNA binding"/>
    <property type="evidence" value="ECO:0007669"/>
    <property type="project" value="InterPro"/>
</dbReference>
<evidence type="ECO:0000256" key="1">
    <source>
        <dbReference type="ARBA" id="ARBA00023015"/>
    </source>
</evidence>
<dbReference type="PATRIC" id="fig|706587.4.peg.527"/>
<protein>
    <submittedName>
        <fullName evidence="5">DNA-binding domain-containing protein, AraC-type</fullName>
    </submittedName>
</protein>
<name>I4C0V7_DESTA</name>